<dbReference type="GeneID" id="9947284"/>
<protein>
    <submittedName>
        <fullName evidence="1">Uncharacterized protein</fullName>
    </submittedName>
</protein>
<dbReference type="InParanoid" id="A0A1S0TRM7"/>
<dbReference type="AlphaFoldDB" id="A0A1S0TRM7"/>
<dbReference type="EMBL" id="JH712281">
    <property type="protein sequence ID" value="EFO18653.1"/>
    <property type="molecule type" value="Genomic_DNA"/>
</dbReference>
<dbReference type="RefSeq" id="XP_003145418.1">
    <property type="nucleotide sequence ID" value="XM_003145370.1"/>
</dbReference>
<dbReference type="CTD" id="9947284"/>
<sequence>MEYVVSSNRDGVLTLLGYNLYPPKTCPSDNWMRQLSRKMKESLQSTEIQTDDLDILAIDTYKCVTVACSTTPQLA</sequence>
<dbReference type="KEGG" id="loa:LOAG_09842"/>
<gene>
    <name evidence="1" type="ORF">LOAG_09842</name>
</gene>
<name>A0A1S0TRM7_LOALO</name>
<reference evidence="1" key="1">
    <citation type="submission" date="2012-04" db="EMBL/GenBank/DDBJ databases">
        <title>The Genome Sequence of Loa loa.</title>
        <authorList>
            <consortium name="The Broad Institute Genome Sequencing Platform"/>
            <consortium name="Broad Institute Genome Sequencing Center for Infectious Disease"/>
            <person name="Nutman T.B."/>
            <person name="Fink D.L."/>
            <person name="Russ C."/>
            <person name="Young S."/>
            <person name="Zeng Q."/>
            <person name="Gargeya S."/>
            <person name="Alvarado L."/>
            <person name="Berlin A."/>
            <person name="Chapman S.B."/>
            <person name="Chen Z."/>
            <person name="Freedman E."/>
            <person name="Gellesch M."/>
            <person name="Goldberg J."/>
            <person name="Griggs A."/>
            <person name="Gujja S."/>
            <person name="Heilman E.R."/>
            <person name="Heiman D."/>
            <person name="Howarth C."/>
            <person name="Mehta T."/>
            <person name="Neiman D."/>
            <person name="Pearson M."/>
            <person name="Roberts A."/>
            <person name="Saif S."/>
            <person name="Shea T."/>
            <person name="Shenoy N."/>
            <person name="Sisk P."/>
            <person name="Stolte C."/>
            <person name="Sykes S."/>
            <person name="White J."/>
            <person name="Yandava C."/>
            <person name="Haas B."/>
            <person name="Henn M.R."/>
            <person name="Nusbaum C."/>
            <person name="Birren B."/>
        </authorList>
    </citation>
    <scope>NUCLEOTIDE SEQUENCE [LARGE SCALE GENOMIC DNA]</scope>
</reference>
<organism evidence="1">
    <name type="scientific">Loa loa</name>
    <name type="common">Eye worm</name>
    <name type="synonym">Filaria loa</name>
    <dbReference type="NCBI Taxonomy" id="7209"/>
    <lineage>
        <taxon>Eukaryota</taxon>
        <taxon>Metazoa</taxon>
        <taxon>Ecdysozoa</taxon>
        <taxon>Nematoda</taxon>
        <taxon>Chromadorea</taxon>
        <taxon>Rhabditida</taxon>
        <taxon>Spirurina</taxon>
        <taxon>Spiruromorpha</taxon>
        <taxon>Filarioidea</taxon>
        <taxon>Onchocercidae</taxon>
        <taxon>Loa</taxon>
    </lineage>
</organism>
<accession>A0A1S0TRM7</accession>
<proteinExistence type="predicted"/>
<evidence type="ECO:0000313" key="1">
    <source>
        <dbReference type="EMBL" id="EFO18653.1"/>
    </source>
</evidence>